<evidence type="ECO:0000313" key="2">
    <source>
        <dbReference type="EMBL" id="SDJ99290.1"/>
    </source>
</evidence>
<feature type="compositionally biased region" description="Acidic residues" evidence="1">
    <location>
        <begin position="94"/>
        <end position="122"/>
    </location>
</feature>
<reference evidence="2 3" key="1">
    <citation type="submission" date="2016-10" db="EMBL/GenBank/DDBJ databases">
        <authorList>
            <person name="de Groot N.N."/>
        </authorList>
    </citation>
    <scope>NUCLEOTIDE SEQUENCE [LARGE SCALE GENOMIC DNA]</scope>
    <source>
        <strain evidence="2 3">CGMCC 1.5382</strain>
    </source>
</reference>
<proteinExistence type="predicted"/>
<accession>A0A1G8YB55</accession>
<evidence type="ECO:0000256" key="1">
    <source>
        <dbReference type="SAM" id="MobiDB-lite"/>
    </source>
</evidence>
<organism evidence="2 3">
    <name type="scientific">Cryobacterium psychrotolerans</name>
    <dbReference type="NCBI Taxonomy" id="386301"/>
    <lineage>
        <taxon>Bacteria</taxon>
        <taxon>Bacillati</taxon>
        <taxon>Actinomycetota</taxon>
        <taxon>Actinomycetes</taxon>
        <taxon>Micrococcales</taxon>
        <taxon>Microbacteriaceae</taxon>
        <taxon>Cryobacterium</taxon>
    </lineage>
</organism>
<evidence type="ECO:0000313" key="3">
    <source>
        <dbReference type="Proteomes" id="UP000198701"/>
    </source>
</evidence>
<dbReference type="EMBL" id="FNFU01000002">
    <property type="protein sequence ID" value="SDJ99290.1"/>
    <property type="molecule type" value="Genomic_DNA"/>
</dbReference>
<dbReference type="InterPro" id="IPR018561">
    <property type="entry name" value="AosR"/>
</dbReference>
<dbReference type="Pfam" id="PF09438">
    <property type="entry name" value="DUF2017"/>
    <property type="match status" value="1"/>
</dbReference>
<protein>
    <submittedName>
        <fullName evidence="2">Uncharacterized protein</fullName>
    </submittedName>
</protein>
<dbReference type="STRING" id="386301.SAMN05216282_10263"/>
<dbReference type="Proteomes" id="UP000198701">
    <property type="component" value="Unassembled WGS sequence"/>
</dbReference>
<dbReference type="OrthoDB" id="3268479at2"/>
<feature type="region of interest" description="Disordered" evidence="1">
    <location>
        <begin position="94"/>
        <end position="125"/>
    </location>
</feature>
<name>A0A1G8YB55_9MICO</name>
<sequence length="191" mass="20840">MMRFVRDATGAVSAQFVPVEVELLRLAVSQLVGLLDAAASHALGASADPAVRRLLPDAYREDAEAAAEFRRFTADGILDRKERNARAVLASLGDDEYQGDDYPGGEDDGNEDESDRGDDVDDQPPVTIELDDAAVQSWLRTLTDLRLTLAERLELSSDGVQHLTGEEAPFLANVYEWLGMVQESLVHAIDV</sequence>
<dbReference type="AlphaFoldDB" id="A0A1G8YB55"/>
<gene>
    <name evidence="2" type="ORF">SAMN05216282_10263</name>
</gene>
<keyword evidence="3" id="KW-1185">Reference proteome</keyword>